<dbReference type="Proteomes" id="UP001183420">
    <property type="component" value="Unassembled WGS sequence"/>
</dbReference>
<dbReference type="RefSeq" id="WP_311594648.1">
    <property type="nucleotide sequence ID" value="NZ_JAVREM010000001.1"/>
</dbReference>
<evidence type="ECO:0000313" key="1">
    <source>
        <dbReference type="EMBL" id="MDT0316919.1"/>
    </source>
</evidence>
<gene>
    <name evidence="1" type="ORF">RNC47_01050</name>
</gene>
<proteinExistence type="predicted"/>
<sequence length="57" mass="6463">MMEMLYRIDEQGAEVFYGVSECCADLLAEFTASMDEIEARFASHWVNSPVPATHPHE</sequence>
<organism evidence="1 2">
    <name type="scientific">Streptomyces millisiae</name>
    <dbReference type="NCBI Taxonomy" id="3075542"/>
    <lineage>
        <taxon>Bacteria</taxon>
        <taxon>Bacillati</taxon>
        <taxon>Actinomycetota</taxon>
        <taxon>Actinomycetes</taxon>
        <taxon>Kitasatosporales</taxon>
        <taxon>Streptomycetaceae</taxon>
        <taxon>Streptomyces</taxon>
    </lineage>
</organism>
<dbReference type="EMBL" id="JAVREM010000001">
    <property type="protein sequence ID" value="MDT0316919.1"/>
    <property type="molecule type" value="Genomic_DNA"/>
</dbReference>
<reference evidence="2" key="1">
    <citation type="submission" date="2023-07" db="EMBL/GenBank/DDBJ databases">
        <title>30 novel species of actinomycetes from the DSMZ collection.</title>
        <authorList>
            <person name="Nouioui I."/>
        </authorList>
    </citation>
    <scope>NUCLEOTIDE SEQUENCE [LARGE SCALE GENOMIC DNA]</scope>
    <source>
        <strain evidence="2">DSM 44918</strain>
    </source>
</reference>
<evidence type="ECO:0000313" key="2">
    <source>
        <dbReference type="Proteomes" id="UP001183420"/>
    </source>
</evidence>
<name>A0ABU2LH55_9ACTN</name>
<keyword evidence="2" id="KW-1185">Reference proteome</keyword>
<comment type="caution">
    <text evidence="1">The sequence shown here is derived from an EMBL/GenBank/DDBJ whole genome shotgun (WGS) entry which is preliminary data.</text>
</comment>
<accession>A0ABU2LH55</accession>
<protein>
    <submittedName>
        <fullName evidence="1">Uncharacterized protein</fullName>
    </submittedName>
</protein>